<evidence type="ECO:0000256" key="2">
    <source>
        <dbReference type="ARBA" id="ARBA00022553"/>
    </source>
</evidence>
<dbReference type="InterPro" id="IPR016036">
    <property type="entry name" value="Malonyl_transacylase_ACP-bd"/>
</dbReference>
<dbReference type="SUPFAM" id="SSF55048">
    <property type="entry name" value="Probable ACP-binding domain of malonyl-CoA ACP transacylase"/>
    <property type="match status" value="1"/>
</dbReference>
<dbReference type="InterPro" id="IPR016035">
    <property type="entry name" value="Acyl_Trfase/lysoPLipase"/>
</dbReference>
<dbReference type="Gene3D" id="3.40.366.10">
    <property type="entry name" value="Malonyl-Coenzyme A Acyl Carrier Protein, domain 2"/>
    <property type="match status" value="1"/>
</dbReference>
<dbReference type="PANTHER" id="PTHR43775:SF37">
    <property type="entry name" value="SI:DKEY-61P9.11"/>
    <property type="match status" value="1"/>
</dbReference>
<evidence type="ECO:0000313" key="5">
    <source>
        <dbReference type="Proteomes" id="UP001479436"/>
    </source>
</evidence>
<dbReference type="Pfam" id="PF00698">
    <property type="entry name" value="Acyl_transf_1"/>
    <property type="match status" value="1"/>
</dbReference>
<gene>
    <name evidence="4" type="ORF">K7432_014865</name>
</gene>
<proteinExistence type="predicted"/>
<evidence type="ECO:0000259" key="3">
    <source>
        <dbReference type="SMART" id="SM00827"/>
    </source>
</evidence>
<dbReference type="PANTHER" id="PTHR43775">
    <property type="entry name" value="FATTY ACID SYNTHASE"/>
    <property type="match status" value="1"/>
</dbReference>
<evidence type="ECO:0000256" key="1">
    <source>
        <dbReference type="ARBA" id="ARBA00022450"/>
    </source>
</evidence>
<dbReference type="EMBL" id="JASJQH010008692">
    <property type="protein sequence ID" value="KAK9687242.1"/>
    <property type="molecule type" value="Genomic_DNA"/>
</dbReference>
<dbReference type="InterPro" id="IPR050091">
    <property type="entry name" value="PKS_NRPS_Biosynth_Enz"/>
</dbReference>
<keyword evidence="5" id="KW-1185">Reference proteome</keyword>
<dbReference type="SUPFAM" id="SSF52151">
    <property type="entry name" value="FabD/lysophospholipase-like"/>
    <property type="match status" value="1"/>
</dbReference>
<dbReference type="InterPro" id="IPR014043">
    <property type="entry name" value="Acyl_transferase_dom"/>
</dbReference>
<evidence type="ECO:0000313" key="4">
    <source>
        <dbReference type="EMBL" id="KAK9687242.1"/>
    </source>
</evidence>
<feature type="domain" description="Malonyl-CoA:ACP transacylase (MAT)" evidence="3">
    <location>
        <begin position="17"/>
        <end position="131"/>
    </location>
</feature>
<sequence>MGTSQTQNVIQRKFYTLFATFIQIALVDLWKSWGIVPSAVVGHSSGEIGAAYAANFISVEDAMYIIIPFLSKSLASYRLAMSEAESYVNSYDGRASLAAINSFKSTTLSGDSDAIEEIHNTLKERSIFTSN</sequence>
<reference evidence="4 5" key="1">
    <citation type="submission" date="2023-04" db="EMBL/GenBank/DDBJ databases">
        <title>Genome of Basidiobolus ranarum AG-B5.</title>
        <authorList>
            <person name="Stajich J.E."/>
            <person name="Carter-House D."/>
            <person name="Gryganskyi A."/>
        </authorList>
    </citation>
    <scope>NUCLEOTIDE SEQUENCE [LARGE SCALE GENOMIC DNA]</scope>
    <source>
        <strain evidence="4 5">AG-B5</strain>
    </source>
</reference>
<organism evidence="4 5">
    <name type="scientific">Basidiobolus ranarum</name>
    <dbReference type="NCBI Taxonomy" id="34480"/>
    <lineage>
        <taxon>Eukaryota</taxon>
        <taxon>Fungi</taxon>
        <taxon>Fungi incertae sedis</taxon>
        <taxon>Zoopagomycota</taxon>
        <taxon>Entomophthoromycotina</taxon>
        <taxon>Basidiobolomycetes</taxon>
        <taxon>Basidiobolales</taxon>
        <taxon>Basidiobolaceae</taxon>
        <taxon>Basidiobolus</taxon>
    </lineage>
</organism>
<accession>A0ABR2VNY5</accession>
<keyword evidence="1" id="KW-0596">Phosphopantetheine</keyword>
<protein>
    <recommendedName>
        <fullName evidence="3">Malonyl-CoA:ACP transacylase (MAT) domain-containing protein</fullName>
    </recommendedName>
</protein>
<dbReference type="SMART" id="SM00827">
    <property type="entry name" value="PKS_AT"/>
    <property type="match status" value="1"/>
</dbReference>
<keyword evidence="2" id="KW-0597">Phosphoprotein</keyword>
<name>A0ABR2VNY5_9FUNG</name>
<dbReference type="InterPro" id="IPR001227">
    <property type="entry name" value="Ac_transferase_dom_sf"/>
</dbReference>
<dbReference type="Proteomes" id="UP001479436">
    <property type="component" value="Unassembled WGS sequence"/>
</dbReference>
<comment type="caution">
    <text evidence="4">The sequence shown here is derived from an EMBL/GenBank/DDBJ whole genome shotgun (WGS) entry which is preliminary data.</text>
</comment>